<organism evidence="8 9">
    <name type="scientific">Saccharibacillus brassicae</name>
    <dbReference type="NCBI Taxonomy" id="2583377"/>
    <lineage>
        <taxon>Bacteria</taxon>
        <taxon>Bacillati</taxon>
        <taxon>Bacillota</taxon>
        <taxon>Bacilli</taxon>
        <taxon>Bacillales</taxon>
        <taxon>Paenibacillaceae</taxon>
        <taxon>Saccharibacillus</taxon>
    </lineage>
</organism>
<keyword evidence="6 7" id="KW-0472">Membrane</keyword>
<evidence type="ECO:0000256" key="1">
    <source>
        <dbReference type="ARBA" id="ARBA00004651"/>
    </source>
</evidence>
<dbReference type="AlphaFoldDB" id="A0A4Y6UVQ0"/>
<evidence type="ECO:0000313" key="9">
    <source>
        <dbReference type="Proteomes" id="UP000316968"/>
    </source>
</evidence>
<dbReference type="InterPro" id="IPR048279">
    <property type="entry name" value="MdtK-like"/>
</dbReference>
<dbReference type="GO" id="GO:0042910">
    <property type="term" value="F:xenobiotic transmembrane transporter activity"/>
    <property type="evidence" value="ECO:0007669"/>
    <property type="project" value="InterPro"/>
</dbReference>
<feature type="transmembrane region" description="Helical" evidence="7">
    <location>
        <begin position="290"/>
        <end position="310"/>
    </location>
</feature>
<keyword evidence="3" id="KW-1003">Cell membrane</keyword>
<gene>
    <name evidence="8" type="ORF">FFV09_06140</name>
</gene>
<proteinExistence type="predicted"/>
<feature type="transmembrane region" description="Helical" evidence="7">
    <location>
        <begin position="395"/>
        <end position="417"/>
    </location>
</feature>
<dbReference type="CDD" id="cd13134">
    <property type="entry name" value="MATE_like_8"/>
    <property type="match status" value="1"/>
</dbReference>
<dbReference type="NCBIfam" id="TIGR00797">
    <property type="entry name" value="matE"/>
    <property type="match status" value="1"/>
</dbReference>
<dbReference type="GO" id="GO:0005886">
    <property type="term" value="C:plasma membrane"/>
    <property type="evidence" value="ECO:0007669"/>
    <property type="project" value="UniProtKB-SubCell"/>
</dbReference>
<dbReference type="PANTHER" id="PTHR42925">
    <property type="entry name" value="MULTIDRUG AND TOXIN EFFLUX PROTEIN MATE FAMILY"/>
    <property type="match status" value="1"/>
</dbReference>
<evidence type="ECO:0000256" key="4">
    <source>
        <dbReference type="ARBA" id="ARBA00022692"/>
    </source>
</evidence>
<feature type="transmembrane region" description="Helical" evidence="7">
    <location>
        <begin position="138"/>
        <end position="156"/>
    </location>
</feature>
<keyword evidence="4 7" id="KW-0812">Transmembrane</keyword>
<dbReference type="PIRSF" id="PIRSF006603">
    <property type="entry name" value="DinF"/>
    <property type="match status" value="1"/>
</dbReference>
<feature type="transmembrane region" description="Helical" evidence="7">
    <location>
        <begin position="330"/>
        <end position="351"/>
    </location>
</feature>
<keyword evidence="5 7" id="KW-1133">Transmembrane helix</keyword>
<evidence type="ECO:0000256" key="5">
    <source>
        <dbReference type="ARBA" id="ARBA00022989"/>
    </source>
</evidence>
<feature type="transmembrane region" description="Helical" evidence="7">
    <location>
        <begin position="202"/>
        <end position="222"/>
    </location>
</feature>
<protein>
    <submittedName>
        <fullName evidence="8">MATE family efflux transporter</fullName>
    </submittedName>
</protein>
<comment type="subcellular location">
    <subcellularLocation>
        <location evidence="1">Cell membrane</location>
        <topology evidence="1">Multi-pass membrane protein</topology>
    </subcellularLocation>
</comment>
<feature type="transmembrane region" description="Helical" evidence="7">
    <location>
        <begin position="20"/>
        <end position="39"/>
    </location>
</feature>
<evidence type="ECO:0000256" key="2">
    <source>
        <dbReference type="ARBA" id="ARBA00022448"/>
    </source>
</evidence>
<dbReference type="KEGG" id="saca:FFV09_06140"/>
<dbReference type="PANTHER" id="PTHR42925:SF1">
    <property type="entry name" value="VIRULENCE FACTOR MVIN"/>
    <property type="match status" value="1"/>
</dbReference>
<evidence type="ECO:0000313" key="8">
    <source>
        <dbReference type="EMBL" id="QDH20476.1"/>
    </source>
</evidence>
<dbReference type="RefSeq" id="WP_141446978.1">
    <property type="nucleotide sequence ID" value="NZ_CP041217.1"/>
</dbReference>
<evidence type="ECO:0000256" key="3">
    <source>
        <dbReference type="ARBA" id="ARBA00022475"/>
    </source>
</evidence>
<dbReference type="InterPro" id="IPR002528">
    <property type="entry name" value="MATE_fam"/>
</dbReference>
<dbReference type="Pfam" id="PF01554">
    <property type="entry name" value="MatE"/>
    <property type="match status" value="2"/>
</dbReference>
<evidence type="ECO:0000256" key="6">
    <source>
        <dbReference type="ARBA" id="ARBA00023136"/>
    </source>
</evidence>
<keyword evidence="2" id="KW-0813">Transport</keyword>
<dbReference type="Proteomes" id="UP000316968">
    <property type="component" value="Chromosome"/>
</dbReference>
<evidence type="ECO:0000256" key="7">
    <source>
        <dbReference type="SAM" id="Phobius"/>
    </source>
</evidence>
<accession>A0A4Y6UVQ0</accession>
<reference evidence="8 9" key="1">
    <citation type="submission" date="2019-06" db="EMBL/GenBank/DDBJ databases">
        <title>Saccharibacillus brassicae sp. nov., an endophytic bacterium isolated from Chinese cabbage seeds (Brassica pekinensis).</title>
        <authorList>
            <person name="Jiang L."/>
            <person name="Lee J."/>
            <person name="Kim S.W."/>
        </authorList>
    </citation>
    <scope>NUCLEOTIDE SEQUENCE [LARGE SCALE GENOMIC DNA]</scope>
    <source>
        <strain evidence="9">KCTC 43072 / ATSA2</strain>
    </source>
</reference>
<sequence>MKTKNGAAAAKLPLEREFNLFRLTWPIFLEVFLFMLMGITDTMMLSGVSDDAVAAVGAANQVISIAILILEVVGNGAAIVIAQYLGARNHYEAAKISGLSLTLNLMLGLTMSAFFLVFGHHMMVALNLHGDILAYAKSYMHIVGGAIFLQALINMLSATIRTYGQTKLTMFVALGMNILSVAGGYVMIFGHLGFPAMGVEGAAISTVISRAVAAVVLFWMLYQVMEVRIQFKFYINLTREYIMKILRIGVPSALEQITYQSCQMIFFFYATFLGAQALAARQYATNISMFIYLFAVAVAIGTGIIVGRLVGANRKEDAYHQVWSSVKRALVITVIVDLVVILLRHPLVGLFTDDADIIRMATQVLVLSIVLETARTFNMIVIGSLRAAGDAKFPVYVGLVSMVGISLPLGYVLVFQMNMGLPGIWLAIAADEWIRVAVMYMRWKSRVWKKHSLIEHHESEQGENRTSSPAPSA</sequence>
<dbReference type="OrthoDB" id="9806302at2"/>
<feature type="transmembrane region" description="Helical" evidence="7">
    <location>
        <begin position="59"/>
        <end position="86"/>
    </location>
</feature>
<feature type="transmembrane region" description="Helical" evidence="7">
    <location>
        <begin position="98"/>
        <end position="118"/>
    </location>
</feature>
<name>A0A4Y6UVQ0_SACBS</name>
<feature type="transmembrane region" description="Helical" evidence="7">
    <location>
        <begin position="168"/>
        <end position="190"/>
    </location>
</feature>
<dbReference type="EMBL" id="CP041217">
    <property type="protein sequence ID" value="QDH20476.1"/>
    <property type="molecule type" value="Genomic_DNA"/>
</dbReference>
<dbReference type="InterPro" id="IPR047135">
    <property type="entry name" value="YsiQ"/>
</dbReference>
<keyword evidence="9" id="KW-1185">Reference proteome</keyword>
<dbReference type="GO" id="GO:0015297">
    <property type="term" value="F:antiporter activity"/>
    <property type="evidence" value="ECO:0007669"/>
    <property type="project" value="InterPro"/>
</dbReference>